<name>A0A6N6VTS5_9BACT</name>
<reference evidence="2 3" key="1">
    <citation type="submission" date="2019-10" db="EMBL/GenBank/DDBJ databases">
        <title>New species of Slilvanegrellaceae.</title>
        <authorList>
            <person name="Pitt A."/>
            <person name="Hahn M.W."/>
        </authorList>
    </citation>
    <scope>NUCLEOTIDE SEQUENCE [LARGE SCALE GENOMIC DNA]</scope>
    <source>
        <strain evidence="2 3">SP-Ram-0.45-NSY-1</strain>
    </source>
</reference>
<proteinExistence type="predicted"/>
<evidence type="ECO:0000313" key="3">
    <source>
        <dbReference type="Proteomes" id="UP000437748"/>
    </source>
</evidence>
<gene>
    <name evidence="2" type="ORF">GCL60_08845</name>
</gene>
<dbReference type="Gene3D" id="1.25.40.10">
    <property type="entry name" value="Tetratricopeptide repeat domain"/>
    <property type="match status" value="1"/>
</dbReference>
<dbReference type="Proteomes" id="UP000437748">
    <property type="component" value="Unassembled WGS sequence"/>
</dbReference>
<dbReference type="SUPFAM" id="SSF48452">
    <property type="entry name" value="TPR-like"/>
    <property type="match status" value="1"/>
</dbReference>
<dbReference type="OrthoDB" id="5382001at2"/>
<dbReference type="InterPro" id="IPR011990">
    <property type="entry name" value="TPR-like_helical_dom_sf"/>
</dbReference>
<sequence length="283" mass="32589">MIITKNLKLLFGIFISFNLFSNISYAQNDSAIKDKETVSESTKETNTIAKETSEDQINIKILDKLWDNRETNEGEQEIINFFKKEVKVPNDFNISWRTSRLVYYYGNFMQVETLTKSEKTKIFKYGYEAGEIAKKLEPKRVEGFYWYAINLGSYGLSKGIFSALNNAKPGRDALIEASKIDPKYQWCGPLRILGRYYQEVPGGLISFGDKKIAEEYYNKAIQSCPEYRLNTMYLGILKKKAGDKNVALELFKKAQTLPDVDGKIEEKRYAKELAENIKSVQNM</sequence>
<feature type="chain" id="PRO_5026655995" evidence="1">
    <location>
        <begin position="27"/>
        <end position="283"/>
    </location>
</feature>
<accession>A0A6N6VTS5</accession>
<evidence type="ECO:0000313" key="2">
    <source>
        <dbReference type="EMBL" id="KAB8038956.1"/>
    </source>
</evidence>
<dbReference type="RefSeq" id="WP_153420353.1">
    <property type="nucleotide sequence ID" value="NZ_WFLM01000003.1"/>
</dbReference>
<comment type="caution">
    <text evidence="2">The sequence shown here is derived from an EMBL/GenBank/DDBJ whole genome shotgun (WGS) entry which is preliminary data.</text>
</comment>
<protein>
    <submittedName>
        <fullName evidence="2">Uncharacterized protein</fullName>
    </submittedName>
</protein>
<dbReference type="AlphaFoldDB" id="A0A6N6VTS5"/>
<dbReference type="EMBL" id="WFLM01000003">
    <property type="protein sequence ID" value="KAB8038956.1"/>
    <property type="molecule type" value="Genomic_DNA"/>
</dbReference>
<evidence type="ECO:0000256" key="1">
    <source>
        <dbReference type="SAM" id="SignalP"/>
    </source>
</evidence>
<organism evidence="2 3">
    <name type="scientific">Silvanigrella paludirubra</name>
    <dbReference type="NCBI Taxonomy" id="2499159"/>
    <lineage>
        <taxon>Bacteria</taxon>
        <taxon>Pseudomonadati</taxon>
        <taxon>Bdellovibrionota</taxon>
        <taxon>Oligoflexia</taxon>
        <taxon>Silvanigrellales</taxon>
        <taxon>Silvanigrellaceae</taxon>
        <taxon>Silvanigrella</taxon>
    </lineage>
</organism>
<keyword evidence="1" id="KW-0732">Signal</keyword>
<feature type="signal peptide" evidence="1">
    <location>
        <begin position="1"/>
        <end position="26"/>
    </location>
</feature>
<keyword evidence="3" id="KW-1185">Reference proteome</keyword>